<organism evidence="2 3">
    <name type="scientific">Polarella glacialis</name>
    <name type="common">Dinoflagellate</name>
    <dbReference type="NCBI Taxonomy" id="89957"/>
    <lineage>
        <taxon>Eukaryota</taxon>
        <taxon>Sar</taxon>
        <taxon>Alveolata</taxon>
        <taxon>Dinophyceae</taxon>
        <taxon>Suessiales</taxon>
        <taxon>Suessiaceae</taxon>
        <taxon>Polarella</taxon>
    </lineage>
</organism>
<reference evidence="2" key="1">
    <citation type="submission" date="2021-02" db="EMBL/GenBank/DDBJ databases">
        <authorList>
            <person name="Dougan E. K."/>
            <person name="Rhodes N."/>
            <person name="Thang M."/>
            <person name="Chan C."/>
        </authorList>
    </citation>
    <scope>NUCLEOTIDE SEQUENCE</scope>
</reference>
<feature type="compositionally biased region" description="Low complexity" evidence="1">
    <location>
        <begin position="9"/>
        <end position="21"/>
    </location>
</feature>
<dbReference type="Proteomes" id="UP000626109">
    <property type="component" value="Unassembled WGS sequence"/>
</dbReference>
<dbReference type="EMBL" id="CAJNNW010032788">
    <property type="protein sequence ID" value="CAE8715425.1"/>
    <property type="molecule type" value="Genomic_DNA"/>
</dbReference>
<dbReference type="AlphaFoldDB" id="A0A813KY03"/>
<gene>
    <name evidence="2" type="ORF">PGLA2088_LOCUS38536</name>
</gene>
<feature type="region of interest" description="Disordered" evidence="1">
    <location>
        <begin position="1"/>
        <end position="81"/>
    </location>
</feature>
<proteinExistence type="predicted"/>
<feature type="compositionally biased region" description="Low complexity" evidence="1">
    <location>
        <begin position="50"/>
        <end position="59"/>
    </location>
</feature>
<sequence length="163" mass="18276">AGTPGGSMLRQLTPRPLVPRLRLYEGPEGPQTPSRNIPAASPPANVPTPSRSRSSLCARSSREADASASVAAPETQSSELAETEVLMRRLLEEMDEACNEAEASGIDATRVEVVRQRVLRARHFRAKVRRRLQKVALIQRRWMRRSMRLKLQASILRRLKLCE</sequence>
<feature type="non-terminal residue" evidence="2">
    <location>
        <position position="1"/>
    </location>
</feature>
<comment type="caution">
    <text evidence="2">The sequence shown here is derived from an EMBL/GenBank/DDBJ whole genome shotgun (WGS) entry which is preliminary data.</text>
</comment>
<evidence type="ECO:0000256" key="1">
    <source>
        <dbReference type="SAM" id="MobiDB-lite"/>
    </source>
</evidence>
<protein>
    <submittedName>
        <fullName evidence="2">Uncharacterized protein</fullName>
    </submittedName>
</protein>
<accession>A0A813KY03</accession>
<name>A0A813KY03_POLGL</name>
<evidence type="ECO:0000313" key="2">
    <source>
        <dbReference type="EMBL" id="CAE8715425.1"/>
    </source>
</evidence>
<evidence type="ECO:0000313" key="3">
    <source>
        <dbReference type="Proteomes" id="UP000626109"/>
    </source>
</evidence>